<dbReference type="EMBL" id="JACKTY010000033">
    <property type="protein sequence ID" value="MCV7228466.1"/>
    <property type="molecule type" value="Genomic_DNA"/>
</dbReference>
<comment type="subcellular location">
    <subcellularLocation>
        <location evidence="1">Cell membrane</location>
    </subcellularLocation>
</comment>
<accession>A0ABT3CGW0</accession>
<protein>
    <submittedName>
        <fullName evidence="8">PDGLE domain-containing protein</fullName>
    </submittedName>
</protein>
<evidence type="ECO:0000256" key="2">
    <source>
        <dbReference type="ARBA" id="ARBA00022475"/>
    </source>
</evidence>
<evidence type="ECO:0000256" key="4">
    <source>
        <dbReference type="ARBA" id="ARBA00022989"/>
    </source>
</evidence>
<keyword evidence="3 6" id="KW-0812">Transmembrane</keyword>
<keyword evidence="5 6" id="KW-0472">Membrane</keyword>
<feature type="transmembrane region" description="Helical" evidence="6">
    <location>
        <begin position="88"/>
        <end position="110"/>
    </location>
</feature>
<keyword evidence="4 6" id="KW-1133">Transmembrane helix</keyword>
<evidence type="ECO:0000256" key="1">
    <source>
        <dbReference type="ARBA" id="ARBA00004236"/>
    </source>
</evidence>
<dbReference type="Pfam" id="PF13190">
    <property type="entry name" value="PDGLE"/>
    <property type="match status" value="1"/>
</dbReference>
<gene>
    <name evidence="8" type="ORF">H7J73_20850</name>
</gene>
<comment type="caution">
    <text evidence="8">The sequence shown here is derived from an EMBL/GenBank/DDBJ whole genome shotgun (WGS) entry which is preliminary data.</text>
</comment>
<evidence type="ECO:0000313" key="9">
    <source>
        <dbReference type="Proteomes" id="UP001526201"/>
    </source>
</evidence>
<evidence type="ECO:0000313" key="8">
    <source>
        <dbReference type="EMBL" id="MCV7228466.1"/>
    </source>
</evidence>
<reference evidence="8 9" key="1">
    <citation type="journal article" date="2022" name="BMC Genomics">
        <title>Comparative genome analysis of mycobacteria focusing on tRNA and non-coding RNA.</title>
        <authorList>
            <person name="Behra P.R.K."/>
            <person name="Pettersson B.M.F."/>
            <person name="Ramesh M."/>
            <person name="Das S."/>
            <person name="Dasgupta S."/>
            <person name="Kirsebom L.A."/>
        </authorList>
    </citation>
    <scope>NUCLEOTIDE SEQUENCE [LARGE SCALE GENOMIC DNA]</scope>
    <source>
        <strain evidence="8 9">DSM 44078</strain>
    </source>
</reference>
<evidence type="ECO:0000256" key="5">
    <source>
        <dbReference type="ARBA" id="ARBA00023136"/>
    </source>
</evidence>
<evidence type="ECO:0000256" key="6">
    <source>
        <dbReference type="SAM" id="Phobius"/>
    </source>
</evidence>
<dbReference type="RefSeq" id="WP_264069605.1">
    <property type="nucleotide sequence ID" value="NZ_JACKTY010000033.1"/>
</dbReference>
<dbReference type="Proteomes" id="UP001526201">
    <property type="component" value="Unassembled WGS sequence"/>
</dbReference>
<proteinExistence type="predicted"/>
<feature type="transmembrane region" description="Helical" evidence="6">
    <location>
        <begin position="9"/>
        <end position="30"/>
    </location>
</feature>
<dbReference type="InterPro" id="IPR025937">
    <property type="entry name" value="PDGLE_dom"/>
</dbReference>
<evidence type="ECO:0000256" key="3">
    <source>
        <dbReference type="ARBA" id="ARBA00022692"/>
    </source>
</evidence>
<feature type="domain" description="PDGLE" evidence="7">
    <location>
        <begin position="10"/>
        <end position="111"/>
    </location>
</feature>
<evidence type="ECO:0000259" key="7">
    <source>
        <dbReference type="Pfam" id="PF13190"/>
    </source>
</evidence>
<keyword evidence="9" id="KW-1185">Reference proteome</keyword>
<organism evidence="8 9">
    <name type="scientific">Mycolicibacterium komossense</name>
    <dbReference type="NCBI Taxonomy" id="1779"/>
    <lineage>
        <taxon>Bacteria</taxon>
        <taxon>Bacillati</taxon>
        <taxon>Actinomycetota</taxon>
        <taxon>Actinomycetes</taxon>
        <taxon>Mycobacteriales</taxon>
        <taxon>Mycobacteriaceae</taxon>
        <taxon>Mycolicibacterium</taxon>
    </lineage>
</organism>
<keyword evidence="2" id="KW-1003">Cell membrane</keyword>
<sequence length="126" mass="12882">MTTAPHRRWAFWVAFAAATVIIAGIVSYFASSSPDGLDSATLKGCEVVEVDGAEELTGSCIAQNAKEHAMSASPLADYAVEGNKATSGIAGIIGVLVTVAVAGGAFWLIARTNKPAKVKPTTTTGQ</sequence>
<name>A0ABT3CGW0_9MYCO</name>